<keyword evidence="3" id="KW-1185">Reference proteome</keyword>
<dbReference type="AlphaFoldDB" id="A0A9D4SR79"/>
<sequence length="261" mass="29363">MAGRDARENGGPRRPSNTIHLEAFESGEEDEHGYVHPSRLDVDGAEVRRPSVPFHTRNLIRQLPSRNLGKWLFAVDQLSYDLSPAEPDAVVSEKPRGDKVPPTAASSDAGSSRRRDNWRYLTLRVRAATANNANDMNADDLFQILRADSNFSEAVALATLRNSKQSLTLKRSVKRRLTSSRADHASAAQRSVSWWRRTKFSFAMAMQRVKRGLLDALSHVDLWHSHLKDIQGNFGSGVASYFFFLRRLLALNFCMGALLRC</sequence>
<reference evidence="2" key="2">
    <citation type="submission" date="2021-09" db="EMBL/GenBank/DDBJ databases">
        <authorList>
            <person name="Jia N."/>
            <person name="Wang J."/>
            <person name="Shi W."/>
            <person name="Du L."/>
            <person name="Sun Y."/>
            <person name="Zhan W."/>
            <person name="Jiang J."/>
            <person name="Wang Q."/>
            <person name="Zhang B."/>
            <person name="Ji P."/>
            <person name="Sakyi L.B."/>
            <person name="Cui X."/>
            <person name="Yuan T."/>
            <person name="Jiang B."/>
            <person name="Yang W."/>
            <person name="Lam T.T.-Y."/>
            <person name="Chang Q."/>
            <person name="Ding S."/>
            <person name="Wang X."/>
            <person name="Zhu J."/>
            <person name="Ruan X."/>
            <person name="Zhao L."/>
            <person name="Wei J."/>
            <person name="Que T."/>
            <person name="Du C."/>
            <person name="Cheng J."/>
            <person name="Dai P."/>
            <person name="Han X."/>
            <person name="Huang E."/>
            <person name="Gao Y."/>
            <person name="Liu J."/>
            <person name="Shao H."/>
            <person name="Ye R."/>
            <person name="Li L."/>
            <person name="Wei W."/>
            <person name="Wang X."/>
            <person name="Wang C."/>
            <person name="Huo Q."/>
            <person name="Li W."/>
            <person name="Guo W."/>
            <person name="Chen H."/>
            <person name="Chen S."/>
            <person name="Zhou L."/>
            <person name="Zhou L."/>
            <person name="Ni X."/>
            <person name="Tian J."/>
            <person name="Zhou Y."/>
            <person name="Sheng Y."/>
            <person name="Liu T."/>
            <person name="Pan Y."/>
            <person name="Xia L."/>
            <person name="Li J."/>
            <person name="Zhao F."/>
            <person name="Cao W."/>
        </authorList>
    </citation>
    <scope>NUCLEOTIDE SEQUENCE</scope>
    <source>
        <strain evidence="2">Rsan-2018</strain>
        <tissue evidence="2">Larvae</tissue>
    </source>
</reference>
<dbReference type="EMBL" id="JABSTV010001253">
    <property type="protein sequence ID" value="KAH7943644.1"/>
    <property type="molecule type" value="Genomic_DNA"/>
</dbReference>
<dbReference type="PANTHER" id="PTHR23302:SF43">
    <property type="entry name" value="TMC DOMAIN-CONTAINING PROTEIN"/>
    <property type="match status" value="1"/>
</dbReference>
<accession>A0A9D4SR79</accession>
<comment type="caution">
    <text evidence="2">The sequence shown here is derived from an EMBL/GenBank/DDBJ whole genome shotgun (WGS) entry which is preliminary data.</text>
</comment>
<evidence type="ECO:0000313" key="3">
    <source>
        <dbReference type="Proteomes" id="UP000821837"/>
    </source>
</evidence>
<dbReference type="InterPro" id="IPR038900">
    <property type="entry name" value="TMC"/>
</dbReference>
<dbReference type="VEuPathDB" id="VectorBase:RSAN_049448"/>
<dbReference type="PANTHER" id="PTHR23302">
    <property type="entry name" value="TRANSMEMBRANE CHANNEL-RELATED"/>
    <property type="match status" value="1"/>
</dbReference>
<name>A0A9D4SR79_RHISA</name>
<evidence type="ECO:0000256" key="1">
    <source>
        <dbReference type="SAM" id="MobiDB-lite"/>
    </source>
</evidence>
<feature type="region of interest" description="Disordered" evidence="1">
    <location>
        <begin position="86"/>
        <end position="112"/>
    </location>
</feature>
<proteinExistence type="predicted"/>
<organism evidence="2 3">
    <name type="scientific">Rhipicephalus sanguineus</name>
    <name type="common">Brown dog tick</name>
    <name type="synonym">Ixodes sanguineus</name>
    <dbReference type="NCBI Taxonomy" id="34632"/>
    <lineage>
        <taxon>Eukaryota</taxon>
        <taxon>Metazoa</taxon>
        <taxon>Ecdysozoa</taxon>
        <taxon>Arthropoda</taxon>
        <taxon>Chelicerata</taxon>
        <taxon>Arachnida</taxon>
        <taxon>Acari</taxon>
        <taxon>Parasitiformes</taxon>
        <taxon>Ixodida</taxon>
        <taxon>Ixodoidea</taxon>
        <taxon>Ixodidae</taxon>
        <taxon>Rhipicephalinae</taxon>
        <taxon>Rhipicephalus</taxon>
        <taxon>Rhipicephalus</taxon>
    </lineage>
</organism>
<evidence type="ECO:0000313" key="2">
    <source>
        <dbReference type="EMBL" id="KAH7943644.1"/>
    </source>
</evidence>
<reference evidence="2" key="1">
    <citation type="journal article" date="2020" name="Cell">
        <title>Large-Scale Comparative Analyses of Tick Genomes Elucidate Their Genetic Diversity and Vector Capacities.</title>
        <authorList>
            <consortium name="Tick Genome and Microbiome Consortium (TIGMIC)"/>
            <person name="Jia N."/>
            <person name="Wang J."/>
            <person name="Shi W."/>
            <person name="Du L."/>
            <person name="Sun Y."/>
            <person name="Zhan W."/>
            <person name="Jiang J.F."/>
            <person name="Wang Q."/>
            <person name="Zhang B."/>
            <person name="Ji P."/>
            <person name="Bell-Sakyi L."/>
            <person name="Cui X.M."/>
            <person name="Yuan T.T."/>
            <person name="Jiang B.G."/>
            <person name="Yang W.F."/>
            <person name="Lam T.T."/>
            <person name="Chang Q.C."/>
            <person name="Ding S.J."/>
            <person name="Wang X.J."/>
            <person name="Zhu J.G."/>
            <person name="Ruan X.D."/>
            <person name="Zhao L."/>
            <person name="Wei J.T."/>
            <person name="Ye R.Z."/>
            <person name="Que T.C."/>
            <person name="Du C.H."/>
            <person name="Zhou Y.H."/>
            <person name="Cheng J.X."/>
            <person name="Dai P.F."/>
            <person name="Guo W.B."/>
            <person name="Han X.H."/>
            <person name="Huang E.J."/>
            <person name="Li L.F."/>
            <person name="Wei W."/>
            <person name="Gao Y.C."/>
            <person name="Liu J.Z."/>
            <person name="Shao H.Z."/>
            <person name="Wang X."/>
            <person name="Wang C.C."/>
            <person name="Yang T.C."/>
            <person name="Huo Q.B."/>
            <person name="Li W."/>
            <person name="Chen H.Y."/>
            <person name="Chen S.E."/>
            <person name="Zhou L.G."/>
            <person name="Ni X.B."/>
            <person name="Tian J.H."/>
            <person name="Sheng Y."/>
            <person name="Liu T."/>
            <person name="Pan Y.S."/>
            <person name="Xia L.Y."/>
            <person name="Li J."/>
            <person name="Zhao F."/>
            <person name="Cao W.C."/>
        </authorList>
    </citation>
    <scope>NUCLEOTIDE SEQUENCE</scope>
    <source>
        <strain evidence="2">Rsan-2018</strain>
    </source>
</reference>
<dbReference type="GO" id="GO:0005886">
    <property type="term" value="C:plasma membrane"/>
    <property type="evidence" value="ECO:0007669"/>
    <property type="project" value="InterPro"/>
</dbReference>
<dbReference type="Proteomes" id="UP000821837">
    <property type="component" value="Unassembled WGS sequence"/>
</dbReference>
<protein>
    <submittedName>
        <fullName evidence="2">Uncharacterized protein</fullName>
    </submittedName>
</protein>
<gene>
    <name evidence="2" type="ORF">HPB52_009668</name>
</gene>
<dbReference type="GO" id="GO:0008381">
    <property type="term" value="F:mechanosensitive monoatomic ion channel activity"/>
    <property type="evidence" value="ECO:0007669"/>
    <property type="project" value="TreeGrafter"/>
</dbReference>